<feature type="compositionally biased region" description="Basic residues" evidence="7">
    <location>
        <begin position="570"/>
        <end position="589"/>
    </location>
</feature>
<accession>A0A7L1CYR1</accession>
<keyword evidence="4" id="KW-0832">Ubl conjugation</keyword>
<evidence type="ECO:0000259" key="8">
    <source>
        <dbReference type="Pfam" id="PF15276"/>
    </source>
</evidence>
<protein>
    <submittedName>
        <fullName evidence="9">CDCA2 protein</fullName>
    </submittedName>
</protein>
<feature type="region of interest" description="Disordered" evidence="7">
    <location>
        <begin position="311"/>
        <end position="331"/>
    </location>
</feature>
<dbReference type="InterPro" id="IPR029334">
    <property type="entry name" value="PP1-bd"/>
</dbReference>
<dbReference type="EMBL" id="VXBA01002727">
    <property type="protein sequence ID" value="NXM71174.1"/>
    <property type="molecule type" value="Genomic_DNA"/>
</dbReference>
<feature type="domain" description="PP1-binding" evidence="8">
    <location>
        <begin position="431"/>
        <end position="479"/>
    </location>
</feature>
<organism evidence="9 10">
    <name type="scientific">Serilophus lunatus</name>
    <name type="common">silver-breasted broadbill</name>
    <dbReference type="NCBI Taxonomy" id="239386"/>
    <lineage>
        <taxon>Eukaryota</taxon>
        <taxon>Metazoa</taxon>
        <taxon>Chordata</taxon>
        <taxon>Craniata</taxon>
        <taxon>Vertebrata</taxon>
        <taxon>Euteleostomi</taxon>
        <taxon>Archelosauria</taxon>
        <taxon>Archosauria</taxon>
        <taxon>Dinosauria</taxon>
        <taxon>Saurischia</taxon>
        <taxon>Theropoda</taxon>
        <taxon>Coelurosauria</taxon>
        <taxon>Aves</taxon>
        <taxon>Neognathae</taxon>
        <taxon>Neoaves</taxon>
        <taxon>Telluraves</taxon>
        <taxon>Australaves</taxon>
        <taxon>Passeriformes</taxon>
        <taxon>Eurylaimidae</taxon>
        <taxon>Serilophus</taxon>
    </lineage>
</organism>
<feature type="non-terminal residue" evidence="9">
    <location>
        <position position="1"/>
    </location>
</feature>
<feature type="compositionally biased region" description="Basic and acidic residues" evidence="7">
    <location>
        <begin position="34"/>
        <end position="56"/>
    </location>
</feature>
<dbReference type="Proteomes" id="UP000553648">
    <property type="component" value="Unassembled WGS sequence"/>
</dbReference>
<name>A0A7L1CYR1_9PASS</name>
<keyword evidence="10" id="KW-1185">Reference proteome</keyword>
<feature type="region of interest" description="Disordered" evidence="7">
    <location>
        <begin position="804"/>
        <end position="953"/>
    </location>
</feature>
<feature type="region of interest" description="Disordered" evidence="7">
    <location>
        <begin position="748"/>
        <end position="768"/>
    </location>
</feature>
<feature type="region of interest" description="Disordered" evidence="7">
    <location>
        <begin position="217"/>
        <end position="247"/>
    </location>
</feature>
<dbReference type="GO" id="GO:0005694">
    <property type="term" value="C:chromosome"/>
    <property type="evidence" value="ECO:0007669"/>
    <property type="project" value="TreeGrafter"/>
</dbReference>
<dbReference type="Pfam" id="PF15276">
    <property type="entry name" value="PP1_bind"/>
    <property type="match status" value="1"/>
</dbReference>
<keyword evidence="2" id="KW-1017">Isopeptide bond</keyword>
<dbReference type="PANTHER" id="PTHR21603">
    <property type="entry name" value="ANTIGEN KI-67-LIKE PROTEIN"/>
    <property type="match status" value="1"/>
</dbReference>
<comment type="caution">
    <text evidence="9">The sequence shown here is derived from an EMBL/GenBank/DDBJ whole genome shotgun (WGS) entry which is preliminary data.</text>
</comment>
<evidence type="ECO:0000256" key="4">
    <source>
        <dbReference type="ARBA" id="ARBA00022843"/>
    </source>
</evidence>
<sequence>MHRQTRSPLKAKENRSGCAELKEEASFPPSKGKICRETKSKVIRAPKKENSSDGKPGKRALKCPKGLEGQLSHPEGDPGGWDVGTGSCKESFPSPLGSDLYLTPERHREEGKTALGTTEEWGKTPVDFAAVTIADFGITQESFATGWKGSSLALLKWRRRSTVGLHGSPESNSLIQYLTQQRRNRSRAPLPQISPFKHANVRSLKDKIEAFQTSFESLQEAEGETEQPGLSHGEGGSSQNKTFKKEQNLEQSEKFLLDNRGADLKENLSAKVTKSHGKRTHRCSNLCGCPGSVEMFVLKPSAFNCHVSQVSRPAPTPADPGSDALSDPGRRKVGFVGELSLGMLEDSKALVTPPVTPGRTNILFQDLSESGSLRSILKKTPRKQLLEDPEECSNDAVARGGGESVPDFNCAKIFEAPQTDNTESLTFKTPKKKKVTFGEDLSPEIFDQTLPANTPLHRGASPALQSCSPARPPPLPQLHLHWDQECLEPLQDFLEDSVAAEELPPVGNAEGNPSLNVMFSPQQLQIHVPPQHRALAEEEDCGSSGAEDTKNPRKTKTPRQRNVTASAPKKTPKTRRTGCGKRRKKKVKKSLYEERELASKKPLLSPIPEIPEVFSSASSPNSPGADAPFSEDAVPADPKSRNACKDVQEKALLEGMGGKNICAVDVYPRSASGPDQKVTDVFKAQNSHFSNVVPDTKGNFVTSEYFQQGEETAGEKEAKESGGSLIENKQLEGNVLIRLEFLDEGPQRVQCPQKDSGSGSPVRKRRRSSSAIYFPPVENLGVTGMDLPVLSYNVEEVLSVPRGPFQPLRRKSSTSGERRVRRSMRFSKEAGREGLAWIQLPSEIPEQPPKSRRRASTSILTGAGNAPPREQNLSPSSAPGKENEDSAGPCRRWRRRSLCAATPGETPEAQTHKRRSTNPANGKDRHKQTHSQEAKMPLERTFSEVSALSDFLK</sequence>
<comment type="subcellular location">
    <subcellularLocation>
        <location evidence="1">Nucleus</location>
    </subcellularLocation>
</comment>
<evidence type="ECO:0000256" key="2">
    <source>
        <dbReference type="ARBA" id="ARBA00022499"/>
    </source>
</evidence>
<feature type="compositionally biased region" description="Basic and acidic residues" evidence="7">
    <location>
        <begin position="590"/>
        <end position="599"/>
    </location>
</feature>
<dbReference type="PANTHER" id="PTHR21603:SF18">
    <property type="entry name" value="ANTIGEN KI-67-LIKE PROTEIN"/>
    <property type="match status" value="1"/>
</dbReference>
<evidence type="ECO:0000313" key="9">
    <source>
        <dbReference type="EMBL" id="NXM71174.1"/>
    </source>
</evidence>
<keyword evidence="3" id="KW-0597">Phosphoprotein</keyword>
<keyword evidence="5" id="KW-0539">Nucleus</keyword>
<evidence type="ECO:0000256" key="1">
    <source>
        <dbReference type="ARBA" id="ARBA00004123"/>
    </source>
</evidence>
<evidence type="ECO:0000256" key="5">
    <source>
        <dbReference type="ARBA" id="ARBA00023242"/>
    </source>
</evidence>
<dbReference type="AlphaFoldDB" id="A0A7L1CYR1"/>
<feature type="compositionally biased region" description="Basic and acidic residues" evidence="7">
    <location>
        <begin position="930"/>
        <end position="942"/>
    </location>
</feature>
<gene>
    <name evidence="9" type="primary">Cdca2</name>
    <name evidence="9" type="ORF">SERLUN_R15774</name>
</gene>
<feature type="region of interest" description="Disordered" evidence="7">
    <location>
        <begin position="1"/>
        <end position="104"/>
    </location>
</feature>
<dbReference type="GO" id="GO:0007088">
    <property type="term" value="P:regulation of mitotic nuclear division"/>
    <property type="evidence" value="ECO:0007669"/>
    <property type="project" value="TreeGrafter"/>
</dbReference>
<dbReference type="OrthoDB" id="9947694at2759"/>
<dbReference type="GO" id="GO:0051983">
    <property type="term" value="P:regulation of chromosome segregation"/>
    <property type="evidence" value="ECO:0007669"/>
    <property type="project" value="TreeGrafter"/>
</dbReference>
<evidence type="ECO:0000256" key="7">
    <source>
        <dbReference type="SAM" id="MobiDB-lite"/>
    </source>
</evidence>
<reference evidence="9 10" key="1">
    <citation type="submission" date="2019-09" db="EMBL/GenBank/DDBJ databases">
        <title>Bird 10,000 Genomes (B10K) Project - Family phase.</title>
        <authorList>
            <person name="Zhang G."/>
        </authorList>
    </citation>
    <scope>NUCLEOTIDE SEQUENCE [LARGE SCALE GENOMIC DNA]</scope>
    <source>
        <strain evidence="9">B10K-DU-002-03</strain>
        <tissue evidence="9">Muscle</tissue>
    </source>
</reference>
<evidence type="ECO:0000256" key="6">
    <source>
        <dbReference type="ARBA" id="ARBA00023306"/>
    </source>
</evidence>
<evidence type="ECO:0000313" key="10">
    <source>
        <dbReference type="Proteomes" id="UP000553648"/>
    </source>
</evidence>
<feature type="region of interest" description="Disordered" evidence="7">
    <location>
        <begin position="529"/>
        <end position="642"/>
    </location>
</feature>
<proteinExistence type="predicted"/>
<feature type="non-terminal residue" evidence="9">
    <location>
        <position position="953"/>
    </location>
</feature>
<feature type="compositionally biased region" description="Basic and acidic residues" evidence="7">
    <location>
        <begin position="10"/>
        <end position="25"/>
    </location>
</feature>
<dbReference type="GO" id="GO:0005634">
    <property type="term" value="C:nucleus"/>
    <property type="evidence" value="ECO:0007669"/>
    <property type="project" value="UniProtKB-SubCell"/>
</dbReference>
<keyword evidence="6" id="KW-0131">Cell cycle</keyword>
<evidence type="ECO:0000256" key="3">
    <source>
        <dbReference type="ARBA" id="ARBA00022553"/>
    </source>
</evidence>